<evidence type="ECO:0000256" key="2">
    <source>
        <dbReference type="ARBA" id="ARBA00023239"/>
    </source>
</evidence>
<comment type="similarity">
    <text evidence="4">Belongs to the PEPCase type 2 family.</text>
</comment>
<dbReference type="SUPFAM" id="SSF51621">
    <property type="entry name" value="Phosphoenolpyruvate/pyruvate domain"/>
    <property type="match status" value="1"/>
</dbReference>
<dbReference type="InterPro" id="IPR007566">
    <property type="entry name" value="PEP_COase_arc-type"/>
</dbReference>
<gene>
    <name evidence="4" type="primary">ppcA</name>
    <name evidence="6" type="ordered locus">Ferp_2060</name>
</gene>
<evidence type="ECO:0000313" key="7">
    <source>
        <dbReference type="Proteomes" id="UP000002613"/>
    </source>
</evidence>
<evidence type="ECO:0000256" key="1">
    <source>
        <dbReference type="ARBA" id="ARBA00022842"/>
    </source>
</evidence>
<dbReference type="GO" id="GO:0006107">
    <property type="term" value="P:oxaloacetate metabolic process"/>
    <property type="evidence" value="ECO:0007669"/>
    <property type="project" value="UniProtKB-UniRule"/>
</dbReference>
<dbReference type="GO" id="GO:0008964">
    <property type="term" value="F:phosphoenolpyruvate carboxylase activity"/>
    <property type="evidence" value="ECO:0007669"/>
    <property type="project" value="UniProtKB-UniRule"/>
</dbReference>
<dbReference type="KEGG" id="fpl:Ferp_2060"/>
<comment type="function">
    <text evidence="4">Catalyzes the irreversible beta-carboxylation of phosphoenolpyruvate (PEP) to form oxaloacetate (OAA), a four-carbon dicarboxylic acid source for the tricarboxylic acid cycle.</text>
</comment>
<comment type="cofactor">
    <cofactor evidence="4">
        <name>Mg(2+)</name>
        <dbReference type="ChEBI" id="CHEBI:18420"/>
    </cofactor>
</comment>
<dbReference type="Proteomes" id="UP000002613">
    <property type="component" value="Chromosome"/>
</dbReference>
<evidence type="ECO:0000256" key="4">
    <source>
        <dbReference type="HAMAP-Rule" id="MF_01904"/>
    </source>
</evidence>
<dbReference type="AlphaFoldDB" id="D3S0D1"/>
<dbReference type="GO" id="GO:0006099">
    <property type="term" value="P:tricarboxylic acid cycle"/>
    <property type="evidence" value="ECO:0007669"/>
    <property type="project" value="InterPro"/>
</dbReference>
<dbReference type="PaxDb" id="589924-Ferp_2060"/>
<keyword evidence="6" id="KW-0670">Pyruvate</keyword>
<evidence type="ECO:0000313" key="6">
    <source>
        <dbReference type="EMBL" id="ADC66194.1"/>
    </source>
</evidence>
<protein>
    <recommendedName>
        <fullName evidence="4 5">Phosphoenolpyruvate carboxylase</fullName>
        <shortName evidence="4">PEPC</shortName>
        <shortName evidence="4">PEPCase</shortName>
        <ecNumber evidence="4 5">4.1.1.31</ecNumber>
    </recommendedName>
</protein>
<reference evidence="6 7" key="2">
    <citation type="journal article" date="2011" name="Stand. Genomic Sci.">
        <title>Complete genome sequence of Ferroglobus placidus AEDII12DO.</title>
        <authorList>
            <person name="Anderson I."/>
            <person name="Risso C."/>
            <person name="Holmes D."/>
            <person name="Lucas S."/>
            <person name="Copeland A."/>
            <person name="Lapidus A."/>
            <person name="Cheng J.F."/>
            <person name="Bruce D."/>
            <person name="Goodwin L."/>
            <person name="Pitluck S."/>
            <person name="Saunders E."/>
            <person name="Brettin T."/>
            <person name="Detter J.C."/>
            <person name="Han C."/>
            <person name="Tapia R."/>
            <person name="Larimer F."/>
            <person name="Land M."/>
            <person name="Hauser L."/>
            <person name="Woyke T."/>
            <person name="Lovley D."/>
            <person name="Kyrpides N."/>
            <person name="Ivanova N."/>
        </authorList>
    </citation>
    <scope>NUCLEOTIDE SEQUENCE [LARGE SCALE GENOMIC DNA]</scope>
    <source>
        <strain evidence="7">DSM 10642 / AEDII12DO</strain>
    </source>
</reference>
<dbReference type="eggNOG" id="arCOG04435">
    <property type="taxonomic scope" value="Archaea"/>
</dbReference>
<dbReference type="RefSeq" id="WP_012966533.1">
    <property type="nucleotide sequence ID" value="NC_013849.1"/>
</dbReference>
<dbReference type="InterPro" id="IPR015813">
    <property type="entry name" value="Pyrv/PenolPyrv_kinase-like_dom"/>
</dbReference>
<keyword evidence="1 4" id="KW-0460">Magnesium</keyword>
<keyword evidence="2 4" id="KW-0456">Lyase</keyword>
<dbReference type="PIRSF" id="PIRSF006677">
    <property type="entry name" value="UCP006677"/>
    <property type="match status" value="1"/>
</dbReference>
<sequence length="476" mass="54881">MVPRVMSTQHPDNANVPFFARGEYLNGEDEVKEAYYVFSHFGCDEQMWDFEGKEVDDFVVRKLLSNYPDFFKKKPLGKCFRLTPRIPNPSVEKEEAKLLSEILEMIPRSYDYVKSFDIDHEPIFEVILPMTRTHEEVLRIYYFYKDFVAGKGKLSLRDGTKISEWLGEFKPEEIKVIPLLEDKNSLLNAEKIVSKIVEETGSENIRVFLARSDPALNYGFVSATIYVKYALMRLEDVNAEVYPILGVGSCPFRGGLSPKNLQPVDEFPSVETFTVQSAFKYDYEFSEVRKAVERIKEKRRGKAEVIDEEHLKVAEKLTEAYRMRIPLIANFVNSFSKNIPRRRMRKLHIGLFGYSRGEGVKLPRAITFCAALYSIGFPPELLGIAELSDKDYEVVTEVFRGFENMMREALKYFNPNSLKVLNSKLEKDVERAKELFEIEVDEEHEKVTNEIINTLGKGLDLKERVAEAGILRGFLG</sequence>
<reference evidence="7" key="1">
    <citation type="submission" date="2010-02" db="EMBL/GenBank/DDBJ databases">
        <title>Complete sequence of Ferroglobus placidus DSM 10642.</title>
        <authorList>
            <consortium name="US DOE Joint Genome Institute"/>
            <person name="Lucas S."/>
            <person name="Copeland A."/>
            <person name="Lapidus A."/>
            <person name="Cheng J.-F."/>
            <person name="Bruce D."/>
            <person name="Goodwin L."/>
            <person name="Pitluck S."/>
            <person name="Saunders E."/>
            <person name="Brettin T."/>
            <person name="Detter J.C."/>
            <person name="Han C."/>
            <person name="Tapia R."/>
            <person name="Larimer F."/>
            <person name="Land M."/>
            <person name="Hauser L."/>
            <person name="Kyrpides N."/>
            <person name="Ivanova N."/>
            <person name="Holmes D."/>
            <person name="Lovley D."/>
            <person name="Kyrpides N."/>
            <person name="Anderson I.J."/>
            <person name="Woyke T."/>
        </authorList>
    </citation>
    <scope>NUCLEOTIDE SEQUENCE [LARGE SCALE GENOMIC DNA]</scope>
    <source>
        <strain evidence="7">DSM 10642 / AEDII12DO</strain>
    </source>
</reference>
<dbReference type="STRING" id="589924.Ferp_2060"/>
<dbReference type="Pfam" id="PF14010">
    <property type="entry name" value="PEPcase_2"/>
    <property type="match status" value="1"/>
</dbReference>
<proteinExistence type="inferred from homology"/>
<dbReference type="GO" id="GO:0015977">
    <property type="term" value="P:carbon fixation"/>
    <property type="evidence" value="ECO:0007669"/>
    <property type="project" value="UniProtKB-UniRule"/>
</dbReference>
<organism evidence="6 7">
    <name type="scientific">Ferroglobus placidus (strain DSM 10642 / AEDII12DO)</name>
    <dbReference type="NCBI Taxonomy" id="589924"/>
    <lineage>
        <taxon>Archaea</taxon>
        <taxon>Methanobacteriati</taxon>
        <taxon>Methanobacteriota</taxon>
        <taxon>Archaeoglobi</taxon>
        <taxon>Archaeoglobales</taxon>
        <taxon>Archaeoglobaceae</taxon>
        <taxon>Ferroglobus</taxon>
    </lineage>
</organism>
<dbReference type="HOGENOM" id="CLU_517433_0_0_2"/>
<dbReference type="GO" id="GO:0000287">
    <property type="term" value="F:magnesium ion binding"/>
    <property type="evidence" value="ECO:0007669"/>
    <property type="project" value="UniProtKB-UniRule"/>
</dbReference>
<comment type="subunit">
    <text evidence="4">Homotetramer.</text>
</comment>
<dbReference type="EMBL" id="CP001899">
    <property type="protein sequence ID" value="ADC66194.1"/>
    <property type="molecule type" value="Genomic_DNA"/>
</dbReference>
<dbReference type="EC" id="4.1.1.31" evidence="4 5"/>
<keyword evidence="7" id="KW-1185">Reference proteome</keyword>
<evidence type="ECO:0000256" key="5">
    <source>
        <dbReference type="NCBIfam" id="TIGR02751"/>
    </source>
</evidence>
<dbReference type="OrthoDB" id="85849at2157"/>
<accession>D3S0D1</accession>
<dbReference type="NCBIfam" id="TIGR02751">
    <property type="entry name" value="PEPCase_arch"/>
    <property type="match status" value="1"/>
</dbReference>
<dbReference type="GeneID" id="8779594"/>
<evidence type="ECO:0000256" key="3">
    <source>
        <dbReference type="ARBA" id="ARBA00023300"/>
    </source>
</evidence>
<dbReference type="HAMAP" id="MF_01904">
    <property type="entry name" value="PEPcase_type2"/>
    <property type="match status" value="1"/>
</dbReference>
<name>D3S0D1_FERPA</name>
<keyword evidence="3 4" id="KW-0120">Carbon dioxide fixation</keyword>
<comment type="catalytic activity">
    <reaction evidence="4">
        <text>oxaloacetate + phosphate = phosphoenolpyruvate + hydrogencarbonate</text>
        <dbReference type="Rhea" id="RHEA:28370"/>
        <dbReference type="ChEBI" id="CHEBI:16452"/>
        <dbReference type="ChEBI" id="CHEBI:17544"/>
        <dbReference type="ChEBI" id="CHEBI:43474"/>
        <dbReference type="ChEBI" id="CHEBI:58702"/>
        <dbReference type="EC" id="4.1.1.31"/>
    </reaction>
</comment>